<name>A0A913XHF9_EXADI</name>
<evidence type="ECO:0000313" key="2">
    <source>
        <dbReference type="EnsemblMetazoa" id="XP_020904307.2"/>
    </source>
</evidence>
<dbReference type="GeneID" id="110242636"/>
<feature type="transmembrane region" description="Helical" evidence="1">
    <location>
        <begin position="12"/>
        <end position="29"/>
    </location>
</feature>
<dbReference type="RefSeq" id="XP_020904307.2">
    <property type="nucleotide sequence ID" value="XM_021048648.2"/>
</dbReference>
<keyword evidence="1" id="KW-0472">Membrane</keyword>
<dbReference type="Proteomes" id="UP000887567">
    <property type="component" value="Unplaced"/>
</dbReference>
<reference evidence="2" key="1">
    <citation type="submission" date="2022-11" db="UniProtKB">
        <authorList>
            <consortium name="EnsemblMetazoa"/>
        </authorList>
    </citation>
    <scope>IDENTIFICATION</scope>
</reference>
<protein>
    <submittedName>
        <fullName evidence="2">Uncharacterized protein</fullName>
    </submittedName>
</protein>
<dbReference type="EnsemblMetazoa" id="XM_021048648.2">
    <property type="protein sequence ID" value="XP_020904307.2"/>
    <property type="gene ID" value="LOC110242636"/>
</dbReference>
<evidence type="ECO:0000313" key="3">
    <source>
        <dbReference type="Proteomes" id="UP000887567"/>
    </source>
</evidence>
<organism evidence="2 3">
    <name type="scientific">Exaiptasia diaphana</name>
    <name type="common">Tropical sea anemone</name>
    <name type="synonym">Aiptasia pulchella</name>
    <dbReference type="NCBI Taxonomy" id="2652724"/>
    <lineage>
        <taxon>Eukaryota</taxon>
        <taxon>Metazoa</taxon>
        <taxon>Cnidaria</taxon>
        <taxon>Anthozoa</taxon>
        <taxon>Hexacorallia</taxon>
        <taxon>Actiniaria</taxon>
        <taxon>Aiptasiidae</taxon>
        <taxon>Exaiptasia</taxon>
    </lineage>
</organism>
<keyword evidence="1" id="KW-0812">Transmembrane</keyword>
<keyword evidence="3" id="KW-1185">Reference proteome</keyword>
<evidence type="ECO:0000256" key="1">
    <source>
        <dbReference type="SAM" id="Phobius"/>
    </source>
</evidence>
<dbReference type="KEGG" id="epa:110242636"/>
<dbReference type="OMA" id="VATVCTC"/>
<accession>A0A913XHF9</accession>
<keyword evidence="1" id="KW-1133">Transmembrane helix</keyword>
<proteinExistence type="predicted"/>
<sequence length="257" mass="29820">MSDRLCTQEILLPYLLYCIKMMFCLLFSAKQRCNETLARACYQEFNTNATRICKEVKQLRRCLDRLKGCHEMKHPSYTLSLSLLDKHRRCFFVNYSKILEVLDKKPGHKIQIQPNTSANTEEEETSSDILPYTFVVVATVCTCLFLVILVVFSVVRHTSILRRQRHTTVERPPIGLVVSPCRPSSQRTRRHFRRGRHNRRRHMYVIHEARQTVSGFFEGNVPPPPYSAVLDETESLRAGDRPPPYQPPPYISIGVIV</sequence>
<dbReference type="OrthoDB" id="5987707at2759"/>
<feature type="transmembrane region" description="Helical" evidence="1">
    <location>
        <begin position="129"/>
        <end position="155"/>
    </location>
</feature>
<dbReference type="AlphaFoldDB" id="A0A913XHF9"/>